<feature type="coiled-coil region" evidence="1">
    <location>
        <begin position="36"/>
        <end position="99"/>
    </location>
</feature>
<name>A0A2T3N1S0_9GAMM</name>
<proteinExistence type="predicted"/>
<keyword evidence="1" id="KW-0175">Coiled coil</keyword>
<comment type="caution">
    <text evidence="2">The sequence shown here is derived from an EMBL/GenBank/DDBJ whole genome shotgun (WGS) entry which is preliminary data.</text>
</comment>
<reference evidence="2 3" key="1">
    <citation type="submission" date="2018-03" db="EMBL/GenBank/DDBJ databases">
        <title>Whole genome sequencing of Histamine producing bacteria.</title>
        <authorList>
            <person name="Butler K."/>
        </authorList>
    </citation>
    <scope>NUCLEOTIDE SEQUENCE [LARGE SCALE GENOMIC DNA]</scope>
    <source>
        <strain evidence="2 3">DSM 16190</strain>
    </source>
</reference>
<accession>A0A2T3N1S0</accession>
<dbReference type="RefSeq" id="WP_107282555.1">
    <property type="nucleotide sequence ID" value="NZ_PYMC01000003.1"/>
</dbReference>
<protein>
    <submittedName>
        <fullName evidence="2">Uncharacterized protein</fullName>
    </submittedName>
</protein>
<gene>
    <name evidence="2" type="ORF">C9I89_06610</name>
</gene>
<evidence type="ECO:0000313" key="3">
    <source>
        <dbReference type="Proteomes" id="UP000240904"/>
    </source>
</evidence>
<organism evidence="2 3">
    <name type="scientific">Photobacterium lipolyticum</name>
    <dbReference type="NCBI Taxonomy" id="266810"/>
    <lineage>
        <taxon>Bacteria</taxon>
        <taxon>Pseudomonadati</taxon>
        <taxon>Pseudomonadota</taxon>
        <taxon>Gammaproteobacteria</taxon>
        <taxon>Vibrionales</taxon>
        <taxon>Vibrionaceae</taxon>
        <taxon>Photobacterium</taxon>
    </lineage>
</organism>
<dbReference type="EMBL" id="PYMC01000003">
    <property type="protein sequence ID" value="PSW06175.1"/>
    <property type="molecule type" value="Genomic_DNA"/>
</dbReference>
<dbReference type="Proteomes" id="UP000240904">
    <property type="component" value="Unassembled WGS sequence"/>
</dbReference>
<keyword evidence="3" id="KW-1185">Reference proteome</keyword>
<evidence type="ECO:0000256" key="1">
    <source>
        <dbReference type="SAM" id="Coils"/>
    </source>
</evidence>
<sequence length="117" mass="13202">MDITENKRVIHNLNFMLRELDDIIFNMRVGGITEGLDDLEERRKLLAEKIDELIVNAMKEWQLEGASITAKLSSISDELVQAEKDIDQIEDTAKNVTKVIGLIDDILVIVAKIAILV</sequence>
<evidence type="ECO:0000313" key="2">
    <source>
        <dbReference type="EMBL" id="PSW06175.1"/>
    </source>
</evidence>
<dbReference type="AlphaFoldDB" id="A0A2T3N1S0"/>